<evidence type="ECO:0000313" key="1">
    <source>
        <dbReference type="EMBL" id="CAH0106787.1"/>
    </source>
</evidence>
<proteinExistence type="predicted"/>
<dbReference type="EMBL" id="CAKKLH010000235">
    <property type="protein sequence ID" value="CAH0106787.1"/>
    <property type="molecule type" value="Genomic_DNA"/>
</dbReference>
<dbReference type="Proteomes" id="UP000789390">
    <property type="component" value="Unassembled WGS sequence"/>
</dbReference>
<protein>
    <submittedName>
        <fullName evidence="1">Uncharacterized protein</fullName>
    </submittedName>
</protein>
<reference evidence="1" key="1">
    <citation type="submission" date="2021-11" db="EMBL/GenBank/DDBJ databases">
        <authorList>
            <person name="Schell T."/>
        </authorList>
    </citation>
    <scope>NUCLEOTIDE SEQUENCE</scope>
    <source>
        <strain evidence="1">M5</strain>
    </source>
</reference>
<comment type="caution">
    <text evidence="1">The sequence shown here is derived from an EMBL/GenBank/DDBJ whole genome shotgun (WGS) entry which is preliminary data.</text>
</comment>
<dbReference type="AlphaFoldDB" id="A0A8J2WJH2"/>
<keyword evidence="2" id="KW-1185">Reference proteome</keyword>
<sequence>MPFNLLDCWQQPWLYLRGFMPWSFIFKYEVQSSPVKSSQVKPMCFYTQEIGLLAAALVISWRFDLCQVKPMCFYARKSPIQFGFMPWLQTC</sequence>
<accession>A0A8J2WJH2</accession>
<gene>
    <name evidence="1" type="ORF">DGAL_LOCUS9947</name>
</gene>
<organism evidence="1 2">
    <name type="scientific">Daphnia galeata</name>
    <dbReference type="NCBI Taxonomy" id="27404"/>
    <lineage>
        <taxon>Eukaryota</taxon>
        <taxon>Metazoa</taxon>
        <taxon>Ecdysozoa</taxon>
        <taxon>Arthropoda</taxon>
        <taxon>Crustacea</taxon>
        <taxon>Branchiopoda</taxon>
        <taxon>Diplostraca</taxon>
        <taxon>Cladocera</taxon>
        <taxon>Anomopoda</taxon>
        <taxon>Daphniidae</taxon>
        <taxon>Daphnia</taxon>
    </lineage>
</organism>
<evidence type="ECO:0000313" key="2">
    <source>
        <dbReference type="Proteomes" id="UP000789390"/>
    </source>
</evidence>
<name>A0A8J2WJH2_9CRUS</name>